<dbReference type="SUPFAM" id="SSF74653">
    <property type="entry name" value="TolA/TonB C-terminal domain"/>
    <property type="match status" value="1"/>
</dbReference>
<evidence type="ECO:0000256" key="3">
    <source>
        <dbReference type="ARBA" id="ARBA00022448"/>
    </source>
</evidence>
<reference evidence="12" key="1">
    <citation type="submission" date="2016-08" db="EMBL/GenBank/DDBJ databases">
        <authorList>
            <person name="Seilhamer J.J."/>
        </authorList>
    </citation>
    <scope>NUCLEOTIDE SEQUENCE</scope>
    <source>
        <strain evidence="12">86</strain>
    </source>
</reference>
<evidence type="ECO:0000256" key="9">
    <source>
        <dbReference type="ARBA" id="ARBA00023136"/>
    </source>
</evidence>
<comment type="subcellular location">
    <subcellularLocation>
        <location evidence="1">Cell inner membrane</location>
        <topology evidence="1">Single-pass membrane protein</topology>
        <orientation evidence="1">Periplasmic side</orientation>
    </subcellularLocation>
</comment>
<evidence type="ECO:0000256" key="8">
    <source>
        <dbReference type="ARBA" id="ARBA00022989"/>
    </source>
</evidence>
<dbReference type="GO" id="GO:0055085">
    <property type="term" value="P:transmembrane transport"/>
    <property type="evidence" value="ECO:0007669"/>
    <property type="project" value="InterPro"/>
</dbReference>
<feature type="domain" description="TonB C-terminal" evidence="11">
    <location>
        <begin position="197"/>
        <end position="285"/>
    </location>
</feature>
<dbReference type="NCBIfam" id="TIGR01352">
    <property type="entry name" value="tonB_Cterm"/>
    <property type="match status" value="1"/>
</dbReference>
<accession>A0A212LFK8</accession>
<feature type="compositionally biased region" description="Basic and acidic residues" evidence="10">
    <location>
        <begin position="139"/>
        <end position="157"/>
    </location>
</feature>
<keyword evidence="6" id="KW-0812">Transmembrane</keyword>
<keyword evidence="3" id="KW-0813">Transport</keyword>
<dbReference type="GO" id="GO:0098797">
    <property type="term" value="C:plasma membrane protein complex"/>
    <property type="evidence" value="ECO:0007669"/>
    <property type="project" value="TreeGrafter"/>
</dbReference>
<dbReference type="PANTHER" id="PTHR33446">
    <property type="entry name" value="PROTEIN TONB-RELATED"/>
    <property type="match status" value="1"/>
</dbReference>
<evidence type="ECO:0000256" key="2">
    <source>
        <dbReference type="ARBA" id="ARBA00006555"/>
    </source>
</evidence>
<dbReference type="InterPro" id="IPR037682">
    <property type="entry name" value="TonB_C"/>
</dbReference>
<evidence type="ECO:0000256" key="10">
    <source>
        <dbReference type="SAM" id="MobiDB-lite"/>
    </source>
</evidence>
<sequence>MSGWSASVGRGAKAAEAALWTAAGLIVLSAHLGAAVWLTRQPPTAAVDAPPAAIMIEFADVPEAILTEADDLAPDQQDAPDSPEAERVEAPETPPEKIVEKAPEPVEEEGATDEIEPTEEATITSIIDAEVPIPLAKPKPPEPKKKAEPEKPAERRQQKQAASQAAMAAQAQVRQSDRNAARQSASGLFSSASSLAKWQARLMAHLERRKRYPAGARSRREQGVAYVRFAIDDAGNVLSAVLARSSGFPELDNEVLALVRRASPLPAPPPGVPSAITTPVLFDLK</sequence>
<feature type="region of interest" description="Disordered" evidence="10">
    <location>
        <begin position="71"/>
        <end position="185"/>
    </location>
</feature>
<gene>
    <name evidence="12" type="ORF">KL86PLE_40073</name>
</gene>
<feature type="compositionally biased region" description="Low complexity" evidence="10">
    <location>
        <begin position="159"/>
        <end position="174"/>
    </location>
</feature>
<dbReference type="InterPro" id="IPR051045">
    <property type="entry name" value="TonB-dependent_transducer"/>
</dbReference>
<dbReference type="PROSITE" id="PS52015">
    <property type="entry name" value="TONB_CTD"/>
    <property type="match status" value="1"/>
</dbReference>
<dbReference type="GO" id="GO:0015031">
    <property type="term" value="P:protein transport"/>
    <property type="evidence" value="ECO:0007669"/>
    <property type="project" value="UniProtKB-KW"/>
</dbReference>
<dbReference type="InterPro" id="IPR006260">
    <property type="entry name" value="TonB/TolA_C"/>
</dbReference>
<evidence type="ECO:0000256" key="1">
    <source>
        <dbReference type="ARBA" id="ARBA00004383"/>
    </source>
</evidence>
<keyword evidence="4" id="KW-1003">Cell membrane</keyword>
<dbReference type="AlphaFoldDB" id="A0A212LFK8"/>
<dbReference type="PANTHER" id="PTHR33446:SF2">
    <property type="entry name" value="PROTEIN TONB"/>
    <property type="match status" value="1"/>
</dbReference>
<protein>
    <submittedName>
        <fullName evidence="12">TonB protein</fullName>
    </submittedName>
</protein>
<proteinExistence type="inferred from homology"/>
<evidence type="ECO:0000256" key="5">
    <source>
        <dbReference type="ARBA" id="ARBA00022519"/>
    </source>
</evidence>
<feature type="compositionally biased region" description="Acidic residues" evidence="10">
    <location>
        <begin position="105"/>
        <end position="119"/>
    </location>
</feature>
<evidence type="ECO:0000256" key="7">
    <source>
        <dbReference type="ARBA" id="ARBA00022927"/>
    </source>
</evidence>
<dbReference type="Pfam" id="PF03544">
    <property type="entry name" value="TonB_C"/>
    <property type="match status" value="1"/>
</dbReference>
<evidence type="ECO:0000313" key="12">
    <source>
        <dbReference type="EMBL" id="SCM76268.1"/>
    </source>
</evidence>
<comment type="similarity">
    <text evidence="2">Belongs to the TonB family.</text>
</comment>
<dbReference type="GO" id="GO:0031992">
    <property type="term" value="F:energy transducer activity"/>
    <property type="evidence" value="ECO:0007669"/>
    <property type="project" value="TreeGrafter"/>
</dbReference>
<name>A0A212LFK8_9HYPH</name>
<feature type="compositionally biased region" description="Basic and acidic residues" evidence="10">
    <location>
        <begin position="84"/>
        <end position="104"/>
    </location>
</feature>
<keyword evidence="7" id="KW-0653">Protein transport</keyword>
<evidence type="ECO:0000256" key="4">
    <source>
        <dbReference type="ARBA" id="ARBA00022475"/>
    </source>
</evidence>
<evidence type="ECO:0000256" key="6">
    <source>
        <dbReference type="ARBA" id="ARBA00022692"/>
    </source>
</evidence>
<dbReference type="EMBL" id="FMJD01000008">
    <property type="protein sequence ID" value="SCM76268.1"/>
    <property type="molecule type" value="Genomic_DNA"/>
</dbReference>
<dbReference type="Gene3D" id="3.30.1150.10">
    <property type="match status" value="1"/>
</dbReference>
<organism evidence="12">
    <name type="scientific">uncultured Pleomorphomonas sp</name>
    <dbReference type="NCBI Taxonomy" id="442121"/>
    <lineage>
        <taxon>Bacteria</taxon>
        <taxon>Pseudomonadati</taxon>
        <taxon>Pseudomonadota</taxon>
        <taxon>Alphaproteobacteria</taxon>
        <taxon>Hyphomicrobiales</taxon>
        <taxon>Pleomorphomonadaceae</taxon>
        <taxon>Pleomorphomonas</taxon>
        <taxon>environmental samples</taxon>
    </lineage>
</organism>
<keyword evidence="9" id="KW-0472">Membrane</keyword>
<keyword evidence="8" id="KW-1133">Transmembrane helix</keyword>
<evidence type="ECO:0000259" key="11">
    <source>
        <dbReference type="PROSITE" id="PS52015"/>
    </source>
</evidence>
<dbReference type="RefSeq" id="WP_288196489.1">
    <property type="nucleotide sequence ID" value="NZ_LT608334.1"/>
</dbReference>
<keyword evidence="5" id="KW-0997">Cell inner membrane</keyword>